<dbReference type="Proteomes" id="UP000593567">
    <property type="component" value="Unassembled WGS sequence"/>
</dbReference>
<reference evidence="1" key="1">
    <citation type="submission" date="2020-06" db="EMBL/GenBank/DDBJ databases">
        <title>Draft genome of Bugula neritina, a colonial animal packing powerful symbionts and potential medicines.</title>
        <authorList>
            <person name="Rayko M."/>
        </authorList>
    </citation>
    <scope>NUCLEOTIDE SEQUENCE [LARGE SCALE GENOMIC DNA]</scope>
    <source>
        <strain evidence="1">Kwan_BN1</strain>
    </source>
</reference>
<dbReference type="AlphaFoldDB" id="A0A7J7JGK3"/>
<proteinExistence type="predicted"/>
<sequence length="131" mass="14680">MWDTAIRALINIYYCYKRRHTLLEYSLFKDSTHSTVTMLARSLCLLLATVAVSALTVPATRSERKCVPLKWESSVYGSVAVVVQGKVTISEVIASTSVDSSKNRVSLRQSVYTDGKFSETTRFCLLMVMDI</sequence>
<gene>
    <name evidence="1" type="ORF">EB796_016780</name>
</gene>
<comment type="caution">
    <text evidence="1">The sequence shown here is derived from an EMBL/GenBank/DDBJ whole genome shotgun (WGS) entry which is preliminary data.</text>
</comment>
<evidence type="ECO:0000313" key="1">
    <source>
        <dbReference type="EMBL" id="KAF6024943.1"/>
    </source>
</evidence>
<evidence type="ECO:0000313" key="2">
    <source>
        <dbReference type="Proteomes" id="UP000593567"/>
    </source>
</evidence>
<protein>
    <submittedName>
        <fullName evidence="1">Uncharacterized protein</fullName>
    </submittedName>
</protein>
<keyword evidence="2" id="KW-1185">Reference proteome</keyword>
<accession>A0A7J7JGK3</accession>
<name>A0A7J7JGK3_BUGNE</name>
<dbReference type="EMBL" id="VXIV02002513">
    <property type="protein sequence ID" value="KAF6024943.1"/>
    <property type="molecule type" value="Genomic_DNA"/>
</dbReference>
<organism evidence="1 2">
    <name type="scientific">Bugula neritina</name>
    <name type="common">Brown bryozoan</name>
    <name type="synonym">Sertularia neritina</name>
    <dbReference type="NCBI Taxonomy" id="10212"/>
    <lineage>
        <taxon>Eukaryota</taxon>
        <taxon>Metazoa</taxon>
        <taxon>Spiralia</taxon>
        <taxon>Lophotrochozoa</taxon>
        <taxon>Bryozoa</taxon>
        <taxon>Gymnolaemata</taxon>
        <taxon>Cheilostomatida</taxon>
        <taxon>Flustrina</taxon>
        <taxon>Buguloidea</taxon>
        <taxon>Bugulidae</taxon>
        <taxon>Bugula</taxon>
    </lineage>
</organism>